<dbReference type="Proteomes" id="UP000317648">
    <property type="component" value="Chromosome"/>
</dbReference>
<dbReference type="OrthoDB" id="9772097at2"/>
<evidence type="ECO:0000313" key="4">
    <source>
        <dbReference type="Proteomes" id="UP000317648"/>
    </source>
</evidence>
<dbReference type="EMBL" id="CP036433">
    <property type="protein sequence ID" value="QDU95316.1"/>
    <property type="molecule type" value="Genomic_DNA"/>
</dbReference>
<organism evidence="3 4">
    <name type="scientific">Lignipirellula cremea</name>
    <dbReference type="NCBI Taxonomy" id="2528010"/>
    <lineage>
        <taxon>Bacteria</taxon>
        <taxon>Pseudomonadati</taxon>
        <taxon>Planctomycetota</taxon>
        <taxon>Planctomycetia</taxon>
        <taxon>Pirellulales</taxon>
        <taxon>Pirellulaceae</taxon>
        <taxon>Lignipirellula</taxon>
    </lineage>
</organism>
<dbReference type="KEGG" id="lcre:Pla8534_31310"/>
<name>A0A518DU06_9BACT</name>
<keyword evidence="4" id="KW-1185">Reference proteome</keyword>
<dbReference type="RefSeq" id="WP_145054072.1">
    <property type="nucleotide sequence ID" value="NZ_CP036433.1"/>
</dbReference>
<protein>
    <recommendedName>
        <fullName evidence="5">Blue (type 1) copper domain-containing protein</fullName>
    </recommendedName>
</protein>
<dbReference type="SUPFAM" id="SSF117074">
    <property type="entry name" value="Hypothetical protein PA1324"/>
    <property type="match status" value="1"/>
</dbReference>
<keyword evidence="2" id="KW-0732">Signal</keyword>
<feature type="signal peptide" evidence="2">
    <location>
        <begin position="1"/>
        <end position="25"/>
    </location>
</feature>
<proteinExistence type="predicted"/>
<feature type="chain" id="PRO_5022003752" description="Blue (type 1) copper domain-containing protein" evidence="2">
    <location>
        <begin position="26"/>
        <end position="312"/>
    </location>
</feature>
<feature type="region of interest" description="Disordered" evidence="1">
    <location>
        <begin position="28"/>
        <end position="54"/>
    </location>
</feature>
<evidence type="ECO:0000313" key="3">
    <source>
        <dbReference type="EMBL" id="QDU95316.1"/>
    </source>
</evidence>
<gene>
    <name evidence="3" type="ORF">Pla8534_31310</name>
</gene>
<dbReference type="AlphaFoldDB" id="A0A518DU06"/>
<accession>A0A518DU06</accession>
<evidence type="ECO:0000256" key="2">
    <source>
        <dbReference type="SAM" id="SignalP"/>
    </source>
</evidence>
<evidence type="ECO:0008006" key="5">
    <source>
        <dbReference type="Google" id="ProtNLM"/>
    </source>
</evidence>
<sequence precursor="true">MRLSRSRLLQLAALACFLFPQVGCSGGGEATKGPGDSSTAGKSPAVDSGVPATPDADEAKFWEEADPGDPEWGTLRLRFVLDGPAPKLPSLNMQSVDAAYCSTVPPPNEKLIVNPDNGGVKNVVVWLYNRDGDPIQAHPDYAAQATGDVFLENKNCRFEPHIRTLQTGQRLVVRNLDKVGHNTKVDLGDSGNPSFNRIVPVDGQFEEVGFTEAMRAPYPVLCTMHGWMNAHLLIQTHPYMAVSDADGRVEIKNLPPGDWTFQVWHESPGYVTEGLLNGQFVEWKRGRFTETVKPGVQNKGKMSISRGLFEGL</sequence>
<evidence type="ECO:0000256" key="1">
    <source>
        <dbReference type="SAM" id="MobiDB-lite"/>
    </source>
</evidence>
<dbReference type="Gene3D" id="2.60.40.420">
    <property type="entry name" value="Cupredoxins - blue copper proteins"/>
    <property type="match status" value="1"/>
</dbReference>
<dbReference type="SUPFAM" id="SSF49503">
    <property type="entry name" value="Cupredoxins"/>
    <property type="match status" value="1"/>
</dbReference>
<dbReference type="InterPro" id="IPR008972">
    <property type="entry name" value="Cupredoxin"/>
</dbReference>
<reference evidence="3 4" key="1">
    <citation type="submission" date="2019-02" db="EMBL/GenBank/DDBJ databases">
        <title>Deep-cultivation of Planctomycetes and their phenomic and genomic characterization uncovers novel biology.</title>
        <authorList>
            <person name="Wiegand S."/>
            <person name="Jogler M."/>
            <person name="Boedeker C."/>
            <person name="Pinto D."/>
            <person name="Vollmers J."/>
            <person name="Rivas-Marin E."/>
            <person name="Kohn T."/>
            <person name="Peeters S.H."/>
            <person name="Heuer A."/>
            <person name="Rast P."/>
            <person name="Oberbeckmann S."/>
            <person name="Bunk B."/>
            <person name="Jeske O."/>
            <person name="Meyerdierks A."/>
            <person name="Storesund J.E."/>
            <person name="Kallscheuer N."/>
            <person name="Luecker S."/>
            <person name="Lage O.M."/>
            <person name="Pohl T."/>
            <person name="Merkel B.J."/>
            <person name="Hornburger P."/>
            <person name="Mueller R.-W."/>
            <person name="Bruemmer F."/>
            <person name="Labrenz M."/>
            <person name="Spormann A.M."/>
            <person name="Op den Camp H."/>
            <person name="Overmann J."/>
            <person name="Amann R."/>
            <person name="Jetten M.S.M."/>
            <person name="Mascher T."/>
            <person name="Medema M.H."/>
            <person name="Devos D.P."/>
            <person name="Kaster A.-K."/>
            <person name="Ovreas L."/>
            <person name="Rohde M."/>
            <person name="Galperin M.Y."/>
            <person name="Jogler C."/>
        </authorList>
    </citation>
    <scope>NUCLEOTIDE SEQUENCE [LARGE SCALE GENOMIC DNA]</scope>
    <source>
        <strain evidence="3 4">Pla85_3_4</strain>
    </source>
</reference>